<keyword evidence="4 7" id="KW-0812">Transmembrane</keyword>
<comment type="subcellular location">
    <subcellularLocation>
        <location evidence="1">Cell membrane</location>
        <topology evidence="1">Multi-pass membrane protein</topology>
    </subcellularLocation>
</comment>
<dbReference type="EMBL" id="JAELUP010000052">
    <property type="protein sequence ID" value="MBJ6361808.1"/>
    <property type="molecule type" value="Genomic_DNA"/>
</dbReference>
<keyword evidence="10" id="KW-1185">Reference proteome</keyword>
<protein>
    <submittedName>
        <fullName evidence="9">MFS transporter</fullName>
    </submittedName>
</protein>
<dbReference type="GO" id="GO:0022857">
    <property type="term" value="F:transmembrane transporter activity"/>
    <property type="evidence" value="ECO:0007669"/>
    <property type="project" value="InterPro"/>
</dbReference>
<feature type="transmembrane region" description="Helical" evidence="7">
    <location>
        <begin position="84"/>
        <end position="100"/>
    </location>
</feature>
<evidence type="ECO:0000256" key="4">
    <source>
        <dbReference type="ARBA" id="ARBA00022692"/>
    </source>
</evidence>
<dbReference type="PANTHER" id="PTHR16172:SF41">
    <property type="entry name" value="MAJOR FACILITATOR SUPERFAMILY DOMAIN-CONTAINING PROTEIN 6-LIKE"/>
    <property type="match status" value="1"/>
</dbReference>
<evidence type="ECO:0000256" key="3">
    <source>
        <dbReference type="ARBA" id="ARBA00022448"/>
    </source>
</evidence>
<feature type="transmembrane region" description="Helical" evidence="7">
    <location>
        <begin position="214"/>
        <end position="236"/>
    </location>
</feature>
<dbReference type="PANTHER" id="PTHR16172">
    <property type="entry name" value="MAJOR FACILITATOR SUPERFAMILY DOMAIN-CONTAINING PROTEIN 6-LIKE"/>
    <property type="match status" value="1"/>
</dbReference>
<feature type="transmembrane region" description="Helical" evidence="7">
    <location>
        <begin position="51"/>
        <end position="72"/>
    </location>
</feature>
<evidence type="ECO:0000313" key="10">
    <source>
        <dbReference type="Proteomes" id="UP000640274"/>
    </source>
</evidence>
<dbReference type="Gene3D" id="1.20.1250.20">
    <property type="entry name" value="MFS general substrate transporter like domains"/>
    <property type="match status" value="2"/>
</dbReference>
<reference evidence="9" key="1">
    <citation type="submission" date="2020-12" db="EMBL/GenBank/DDBJ databases">
        <authorList>
            <person name="Huq M.A."/>
        </authorList>
    </citation>
    <scope>NUCLEOTIDE SEQUENCE</scope>
    <source>
        <strain evidence="9">MAHUQ-46</strain>
    </source>
</reference>
<feature type="transmembrane region" description="Helical" evidence="7">
    <location>
        <begin position="145"/>
        <end position="165"/>
    </location>
</feature>
<comment type="similarity">
    <text evidence="2">Belongs to the major facilitator superfamily. MFSD6 family.</text>
</comment>
<feature type="transmembrane region" description="Helical" evidence="7">
    <location>
        <begin position="171"/>
        <end position="193"/>
    </location>
</feature>
<name>A0A934MQE7_9BACL</name>
<comment type="caution">
    <text evidence="9">The sequence shown here is derived from an EMBL/GenBank/DDBJ whole genome shotgun (WGS) entry which is preliminary data.</text>
</comment>
<keyword evidence="3" id="KW-0813">Transport</keyword>
<keyword evidence="6 7" id="KW-0472">Membrane</keyword>
<dbReference type="SUPFAM" id="SSF103473">
    <property type="entry name" value="MFS general substrate transporter"/>
    <property type="match status" value="1"/>
</dbReference>
<dbReference type="Pfam" id="PF12832">
    <property type="entry name" value="MFS_1_like"/>
    <property type="match status" value="1"/>
</dbReference>
<dbReference type="Proteomes" id="UP000640274">
    <property type="component" value="Unassembled WGS sequence"/>
</dbReference>
<accession>A0A934MQE7</accession>
<evidence type="ECO:0000259" key="8">
    <source>
        <dbReference type="PROSITE" id="PS50850"/>
    </source>
</evidence>
<proteinExistence type="inferred from homology"/>
<feature type="transmembrane region" description="Helical" evidence="7">
    <location>
        <begin position="279"/>
        <end position="296"/>
    </location>
</feature>
<evidence type="ECO:0000256" key="6">
    <source>
        <dbReference type="ARBA" id="ARBA00023136"/>
    </source>
</evidence>
<feature type="transmembrane region" description="Helical" evidence="7">
    <location>
        <begin position="248"/>
        <end position="267"/>
    </location>
</feature>
<dbReference type="InterPro" id="IPR024989">
    <property type="entry name" value="MFS_assoc_dom"/>
</dbReference>
<dbReference type="PROSITE" id="PS50850">
    <property type="entry name" value="MFS"/>
    <property type="match status" value="1"/>
</dbReference>
<feature type="transmembrane region" description="Helical" evidence="7">
    <location>
        <begin position="371"/>
        <end position="390"/>
    </location>
</feature>
<dbReference type="AlphaFoldDB" id="A0A934MQE7"/>
<organism evidence="9 10">
    <name type="scientific">Paenibacillus roseus</name>
    <dbReference type="NCBI Taxonomy" id="2798579"/>
    <lineage>
        <taxon>Bacteria</taxon>
        <taxon>Bacillati</taxon>
        <taxon>Bacillota</taxon>
        <taxon>Bacilli</taxon>
        <taxon>Bacillales</taxon>
        <taxon>Paenibacillaceae</taxon>
        <taxon>Paenibacillus</taxon>
    </lineage>
</organism>
<gene>
    <name evidence="9" type="ORF">JFN88_11080</name>
</gene>
<feature type="domain" description="Major facilitator superfamily (MFS) profile" evidence="8">
    <location>
        <begin position="17"/>
        <end position="393"/>
    </location>
</feature>
<dbReference type="GO" id="GO:0005886">
    <property type="term" value="C:plasma membrane"/>
    <property type="evidence" value="ECO:0007669"/>
    <property type="project" value="UniProtKB-SubCell"/>
</dbReference>
<evidence type="ECO:0000256" key="1">
    <source>
        <dbReference type="ARBA" id="ARBA00004651"/>
    </source>
</evidence>
<feature type="transmembrane region" description="Helical" evidence="7">
    <location>
        <begin position="19"/>
        <end position="39"/>
    </location>
</feature>
<evidence type="ECO:0000313" key="9">
    <source>
        <dbReference type="EMBL" id="MBJ6361808.1"/>
    </source>
</evidence>
<feature type="transmembrane region" description="Helical" evidence="7">
    <location>
        <begin position="106"/>
        <end position="125"/>
    </location>
</feature>
<dbReference type="InterPro" id="IPR020846">
    <property type="entry name" value="MFS_dom"/>
</dbReference>
<dbReference type="InterPro" id="IPR036259">
    <property type="entry name" value="MFS_trans_sf"/>
</dbReference>
<evidence type="ECO:0000256" key="2">
    <source>
        <dbReference type="ARBA" id="ARBA00005241"/>
    </source>
</evidence>
<evidence type="ECO:0000256" key="7">
    <source>
        <dbReference type="SAM" id="Phobius"/>
    </source>
</evidence>
<sequence>MICIFNVTPERSFLVKVRLIYFILFYVFIYAGNAVYGTFLPVYFQDIGFDSIQIGTILSLGPLVAILAQPVWGALGDRARTKNMILLILLAGSGIVALLYPLSTVFLYLLMMICIFTFFQTSIFAMSDTITLEVLDRQKLQSFGLIRMGGTIGFAVMSIVFGAIAQKHIGSLFYVYALIMVICFLLVLKFPVIEGHQSKGSGKVSITVLFRNKLLMLYLGFSFILQITLGYYYAFFPMYFNGLGGDNLLLGWSMVISSLSEVPFLLFANRIFQRVKIHYILLVAAVATVIRWYLFSLIGSPYWALPVQALHGLIFIVLAVTMAHYINQNVPKELKASGQTLNGLLSLGAARIIGSFAGGIATHQFGMRKVFMYNSILVLACTLVFGFIVWRMRRREDAPVTG</sequence>
<feature type="transmembrane region" description="Helical" evidence="7">
    <location>
        <begin position="344"/>
        <end position="365"/>
    </location>
</feature>
<keyword evidence="5 7" id="KW-1133">Transmembrane helix</keyword>
<feature type="transmembrane region" description="Helical" evidence="7">
    <location>
        <begin position="302"/>
        <end position="323"/>
    </location>
</feature>
<dbReference type="InterPro" id="IPR051717">
    <property type="entry name" value="MFS_MFSD6"/>
</dbReference>
<evidence type="ECO:0000256" key="5">
    <source>
        <dbReference type="ARBA" id="ARBA00022989"/>
    </source>
</evidence>